<dbReference type="Pfam" id="PF03060">
    <property type="entry name" value="NMO"/>
    <property type="match status" value="2"/>
</dbReference>
<dbReference type="InterPro" id="IPR004136">
    <property type="entry name" value="NMO"/>
</dbReference>
<proteinExistence type="predicted"/>
<dbReference type="SUPFAM" id="SSF51412">
    <property type="entry name" value="Inosine monophosphate dehydrogenase (IMPDH)"/>
    <property type="match status" value="1"/>
</dbReference>
<keyword evidence="2" id="KW-0288">FMN</keyword>
<keyword evidence="1" id="KW-0285">Flavoprotein</keyword>
<dbReference type="Proteomes" id="UP000635902">
    <property type="component" value="Unassembled WGS sequence"/>
</dbReference>
<dbReference type="PANTHER" id="PTHR32332">
    <property type="entry name" value="2-NITROPROPANE DIOXYGENASE"/>
    <property type="match status" value="1"/>
</dbReference>
<keyword evidence="4" id="KW-0503">Monooxygenase</keyword>
<organism evidence="4 5">
    <name type="scientific">Corynebacterium suicordis DSM 45110</name>
    <dbReference type="NCBI Taxonomy" id="1121369"/>
    <lineage>
        <taxon>Bacteria</taxon>
        <taxon>Bacillati</taxon>
        <taxon>Actinomycetota</taxon>
        <taxon>Actinomycetes</taxon>
        <taxon>Mycobacteriales</taxon>
        <taxon>Corynebacteriaceae</taxon>
        <taxon>Corynebacterium</taxon>
    </lineage>
</organism>
<gene>
    <name evidence="4" type="ORF">IRY30_00115</name>
</gene>
<dbReference type="Gene3D" id="3.20.20.70">
    <property type="entry name" value="Aldolase class I"/>
    <property type="match status" value="1"/>
</dbReference>
<name>A0ABR9ZGF1_9CORY</name>
<dbReference type="EMBL" id="JADKMY010000001">
    <property type="protein sequence ID" value="MBF4552490.1"/>
    <property type="molecule type" value="Genomic_DNA"/>
</dbReference>
<evidence type="ECO:0000256" key="2">
    <source>
        <dbReference type="ARBA" id="ARBA00022643"/>
    </source>
</evidence>
<keyword evidence="3" id="KW-0560">Oxidoreductase</keyword>
<evidence type="ECO:0000256" key="1">
    <source>
        <dbReference type="ARBA" id="ARBA00022630"/>
    </source>
</evidence>
<dbReference type="GO" id="GO:0004497">
    <property type="term" value="F:monooxygenase activity"/>
    <property type="evidence" value="ECO:0007669"/>
    <property type="project" value="UniProtKB-KW"/>
</dbReference>
<dbReference type="CDD" id="cd04730">
    <property type="entry name" value="NPD_like"/>
    <property type="match status" value="1"/>
</dbReference>
<evidence type="ECO:0000313" key="4">
    <source>
        <dbReference type="EMBL" id="MBF4552490.1"/>
    </source>
</evidence>
<sequence>MSTDNHTVTTRLTQLWDIEVPIIGAPMAGRSGGELAAAVSRAGGLGMFGVGSNATPEWIAENARIAREGIQRGQRKSGESVARKMLGRGDSSGVTLGSGSQAGDLELGNFGIGVMVWDLEDKPEVWQAVLDARPKVISLGFGDAANYVEQAHDLGISVVAPVNDVSQVKQALAAEVDVICIQGTDAGGHTGRMGTMPLMQIILDYLMRAAPGVPAAVAGGIGAGRGVAAALAAGADAAWIGTALLGSPEALGSEELRSAAIQASGRATILTDIYDRAEQVGWDSVKWPTRTVSNGFTDVYAELSERGDVTDQELIAARGPGGEFESDLKLHAGEGIELLVSEQPAEEVIRQMNEEAWILLNRTRQKV</sequence>
<keyword evidence="5" id="KW-1185">Reference proteome</keyword>
<protein>
    <submittedName>
        <fullName evidence="4">Nitronate monooxygenase</fullName>
    </submittedName>
</protein>
<reference evidence="4 5" key="1">
    <citation type="submission" date="2020-10" db="EMBL/GenBank/DDBJ databases">
        <title>Novel species in genus Corynebacterium.</title>
        <authorList>
            <person name="Zhang G."/>
        </authorList>
    </citation>
    <scope>NUCLEOTIDE SEQUENCE [LARGE SCALE GENOMIC DNA]</scope>
    <source>
        <strain evidence="4 5">DSM 45110</strain>
    </source>
</reference>
<comment type="caution">
    <text evidence="4">The sequence shown here is derived from an EMBL/GenBank/DDBJ whole genome shotgun (WGS) entry which is preliminary data.</text>
</comment>
<evidence type="ECO:0000256" key="3">
    <source>
        <dbReference type="ARBA" id="ARBA00023002"/>
    </source>
</evidence>
<accession>A0ABR9ZGF1</accession>
<dbReference type="InterPro" id="IPR013785">
    <property type="entry name" value="Aldolase_TIM"/>
</dbReference>
<evidence type="ECO:0000313" key="5">
    <source>
        <dbReference type="Proteomes" id="UP000635902"/>
    </source>
</evidence>